<organism evidence="2 3">
    <name type="scientific">Artemisia annua</name>
    <name type="common">Sweet wormwood</name>
    <dbReference type="NCBI Taxonomy" id="35608"/>
    <lineage>
        <taxon>Eukaryota</taxon>
        <taxon>Viridiplantae</taxon>
        <taxon>Streptophyta</taxon>
        <taxon>Embryophyta</taxon>
        <taxon>Tracheophyta</taxon>
        <taxon>Spermatophyta</taxon>
        <taxon>Magnoliopsida</taxon>
        <taxon>eudicotyledons</taxon>
        <taxon>Gunneridae</taxon>
        <taxon>Pentapetalae</taxon>
        <taxon>asterids</taxon>
        <taxon>campanulids</taxon>
        <taxon>Asterales</taxon>
        <taxon>Asteraceae</taxon>
        <taxon>Asteroideae</taxon>
        <taxon>Anthemideae</taxon>
        <taxon>Artemisiinae</taxon>
        <taxon>Artemisia</taxon>
    </lineage>
</organism>
<sequence>MAKITRTTVPMNLGLAVVAEFYDLTVVLGRRLGRSPLAAKHLRLNCSSFIHANLSANAPNVAIFSNPRGVKLQIRLGGMREYTSQTDQKDTCTVPGEQILIGFSLIKNKGYTLYELIGMFIVRRQKYVLQHKDCKICVFSYLGYSAITMTVDVVTTTGVSVAGSCFLPIIVYKDLANKKATITKISDDYEDIGISDDLDFEVVVAAPEKKMKRDRKPTSAKPSSGATKKRSAVTGAASNKMKCYFPKLVLRSTNLDFYNTVSGAAVNRQHSLCVGGSSSVDIREHVGEHQPSSKDESEDYIKRQKLRELAMLNSNFREESPGPSGSVSPFNISGMKRPKTGG</sequence>
<dbReference type="STRING" id="35608.A0A2U1KZN9"/>
<proteinExistence type="predicted"/>
<dbReference type="Proteomes" id="UP000245207">
    <property type="component" value="Unassembled WGS sequence"/>
</dbReference>
<keyword evidence="3" id="KW-1185">Reference proteome</keyword>
<evidence type="ECO:0000313" key="3">
    <source>
        <dbReference type="Proteomes" id="UP000245207"/>
    </source>
</evidence>
<dbReference type="OrthoDB" id="6777263at2759"/>
<evidence type="ECO:0000313" key="2">
    <source>
        <dbReference type="EMBL" id="PWA42174.1"/>
    </source>
</evidence>
<feature type="region of interest" description="Disordered" evidence="1">
    <location>
        <begin position="314"/>
        <end position="342"/>
    </location>
</feature>
<reference evidence="2 3" key="1">
    <citation type="journal article" date="2018" name="Mol. Plant">
        <title>The genome of Artemisia annua provides insight into the evolution of Asteraceae family and artemisinin biosynthesis.</title>
        <authorList>
            <person name="Shen Q."/>
            <person name="Zhang L."/>
            <person name="Liao Z."/>
            <person name="Wang S."/>
            <person name="Yan T."/>
            <person name="Shi P."/>
            <person name="Liu M."/>
            <person name="Fu X."/>
            <person name="Pan Q."/>
            <person name="Wang Y."/>
            <person name="Lv Z."/>
            <person name="Lu X."/>
            <person name="Zhang F."/>
            <person name="Jiang W."/>
            <person name="Ma Y."/>
            <person name="Chen M."/>
            <person name="Hao X."/>
            <person name="Li L."/>
            <person name="Tang Y."/>
            <person name="Lv G."/>
            <person name="Zhou Y."/>
            <person name="Sun X."/>
            <person name="Brodelius P.E."/>
            <person name="Rose J.K.C."/>
            <person name="Tang K."/>
        </authorList>
    </citation>
    <scope>NUCLEOTIDE SEQUENCE [LARGE SCALE GENOMIC DNA]</scope>
    <source>
        <strain evidence="3">cv. Huhao1</strain>
        <tissue evidence="2">Leaf</tissue>
    </source>
</reference>
<feature type="region of interest" description="Disordered" evidence="1">
    <location>
        <begin position="209"/>
        <end position="233"/>
    </location>
</feature>
<dbReference type="AlphaFoldDB" id="A0A2U1KZN9"/>
<comment type="caution">
    <text evidence="2">The sequence shown here is derived from an EMBL/GenBank/DDBJ whole genome shotgun (WGS) entry which is preliminary data.</text>
</comment>
<accession>A0A2U1KZN9</accession>
<protein>
    <submittedName>
        <fullName evidence="2">KH domain-containing protein</fullName>
    </submittedName>
</protein>
<gene>
    <name evidence="2" type="ORF">CTI12_AA546680</name>
</gene>
<name>A0A2U1KZN9_ARTAN</name>
<evidence type="ECO:0000256" key="1">
    <source>
        <dbReference type="SAM" id="MobiDB-lite"/>
    </source>
</evidence>
<dbReference type="EMBL" id="PKPP01012569">
    <property type="protein sequence ID" value="PWA42174.1"/>
    <property type="molecule type" value="Genomic_DNA"/>
</dbReference>